<dbReference type="Proteomes" id="UP000034837">
    <property type="component" value="Unassembled WGS sequence"/>
</dbReference>
<protein>
    <submittedName>
        <fullName evidence="1">Uncharacterized protein</fullName>
    </submittedName>
</protein>
<gene>
    <name evidence="1" type="ORF">UV20_C0001G0231</name>
</gene>
<accession>A0A0G1CGB7</accession>
<evidence type="ECO:0000313" key="1">
    <source>
        <dbReference type="EMBL" id="KKS57591.1"/>
    </source>
</evidence>
<evidence type="ECO:0000313" key="2">
    <source>
        <dbReference type="Proteomes" id="UP000034837"/>
    </source>
</evidence>
<proteinExistence type="predicted"/>
<reference evidence="1 2" key="1">
    <citation type="journal article" date="2015" name="Nature">
        <title>rRNA introns, odd ribosomes, and small enigmatic genomes across a large radiation of phyla.</title>
        <authorList>
            <person name="Brown C.T."/>
            <person name="Hug L.A."/>
            <person name="Thomas B.C."/>
            <person name="Sharon I."/>
            <person name="Castelle C.J."/>
            <person name="Singh A."/>
            <person name="Wilkins M.J."/>
            <person name="Williams K.H."/>
            <person name="Banfield J.F."/>
        </authorList>
    </citation>
    <scope>NUCLEOTIDE SEQUENCE [LARGE SCALE GENOMIC DNA]</scope>
</reference>
<sequence length="348" mass="37088">MSRVQFSYPAPTKPWRTQGFYVSGGWRKPCHSQSGTRLPIQLPIPSSLHSREIEDPGQGGLLVGNGHTGVTGSHLLGAVAHLGSQHNAVHTRVHHEGVERTAQDLGCDPDLNAGCFCRQGQRLVQGRRLTVSAAVRREDHALGQAAVLARHQVAPMVAQDLGHLRGQRYFTRVSGLGGAHLAIPHASLYQYAAVLLVNVLPLQGEEFARPHAGVGEDVHFGVAVRAVLFNIGHQMPQFIGRERALLAPGLGDGPRGLHPVRGVKRQSMFGAGIAHYGAQYPPPPLDRVPGVQTTVRHGDALSPGHPLLHVGTVQGVQVELTQRGQDVPAQVLGVVLGHSGPNPLCLGL</sequence>
<dbReference type="AlphaFoldDB" id="A0A0G1CGB7"/>
<dbReference type="EMBL" id="LCDO01000001">
    <property type="protein sequence ID" value="KKS57591.1"/>
    <property type="molecule type" value="Genomic_DNA"/>
</dbReference>
<name>A0A0G1CGB7_9BACT</name>
<comment type="caution">
    <text evidence="1">The sequence shown here is derived from an EMBL/GenBank/DDBJ whole genome shotgun (WGS) entry which is preliminary data.</text>
</comment>
<organism evidence="1 2">
    <name type="scientific">Candidatus Magasanikbacteria bacterium GW2011_GWA2_42_32</name>
    <dbReference type="NCBI Taxonomy" id="1619039"/>
    <lineage>
        <taxon>Bacteria</taxon>
        <taxon>Candidatus Magasanikiibacteriota</taxon>
    </lineage>
</organism>